<dbReference type="GO" id="GO:0003677">
    <property type="term" value="F:DNA binding"/>
    <property type="evidence" value="ECO:0007669"/>
    <property type="project" value="InterPro"/>
</dbReference>
<protein>
    <submittedName>
        <fullName evidence="5">Type VII secretion protein EssC</fullName>
    </submittedName>
</protein>
<organism evidence="5 6">
    <name type="scientific">Bacillus cereus</name>
    <dbReference type="NCBI Taxonomy" id="1396"/>
    <lineage>
        <taxon>Bacteria</taxon>
        <taxon>Bacillati</taxon>
        <taxon>Bacillota</taxon>
        <taxon>Bacilli</taxon>
        <taxon>Bacillales</taxon>
        <taxon>Bacillaceae</taxon>
        <taxon>Bacillus</taxon>
        <taxon>Bacillus cereus group</taxon>
    </lineage>
</organism>
<comment type="caution">
    <text evidence="3">Lacks conserved residue(s) required for the propagation of feature annotation.</text>
</comment>
<dbReference type="InterPro" id="IPR002543">
    <property type="entry name" value="FtsK_dom"/>
</dbReference>
<proteinExistence type="predicted"/>
<dbReference type="EMBL" id="SZOH01001362">
    <property type="protein sequence ID" value="TKJ01255.1"/>
    <property type="molecule type" value="Genomic_DNA"/>
</dbReference>
<reference evidence="5 6" key="1">
    <citation type="journal article" date="2019" name="Environ. Microbiol.">
        <title>An active ?-lactamase is a part of an orchestrated cell wall stress resistance network of Bacillus subtilis and related rhizosphere species.</title>
        <authorList>
            <person name="Bucher T."/>
            <person name="Keren-Paz A."/>
            <person name="Hausser J."/>
            <person name="Olender T."/>
            <person name="Cytryn E."/>
            <person name="Kolodkin-Gal I."/>
        </authorList>
    </citation>
    <scope>NUCLEOTIDE SEQUENCE [LARGE SCALE GENOMIC DNA]</scope>
    <source>
        <strain evidence="5 6">I32</strain>
    </source>
</reference>
<dbReference type="SUPFAM" id="SSF52540">
    <property type="entry name" value="P-loop containing nucleoside triphosphate hydrolases"/>
    <property type="match status" value="1"/>
</dbReference>
<dbReference type="GO" id="GO:0005524">
    <property type="term" value="F:ATP binding"/>
    <property type="evidence" value="ECO:0007669"/>
    <property type="project" value="UniProtKB-UniRule"/>
</dbReference>
<dbReference type="Proteomes" id="UP000308444">
    <property type="component" value="Unassembled WGS sequence"/>
</dbReference>
<evidence type="ECO:0000313" key="5">
    <source>
        <dbReference type="EMBL" id="TKJ01255.1"/>
    </source>
</evidence>
<keyword evidence="1 3" id="KW-0547">Nucleotide-binding</keyword>
<evidence type="ECO:0000256" key="3">
    <source>
        <dbReference type="PROSITE-ProRule" id="PRU00289"/>
    </source>
</evidence>
<evidence type="ECO:0000259" key="4">
    <source>
        <dbReference type="PROSITE" id="PS50901"/>
    </source>
</evidence>
<name>A0A9X9F5H3_BACCE</name>
<dbReference type="InterPro" id="IPR027417">
    <property type="entry name" value="P-loop_NTPase"/>
</dbReference>
<sequence>KNLPHLLGTITNLDGAQSMRALASIKAELQKRQRLFGENDVNHINQYQKLYKEGLVSEPMPHLFLISDEFAELKSEQPEFMKELVSTARIGRSLGIHLILATQKPSGVVDDQIWSNSKFKLALKVQNTSDSNEILKTPDAAEITLPGRAYLQVGNNEIYELFQSAWSGADYVENKEDKEHLDATIYAINDLGQYEILSEDLSGLGSSKEVISVPSELDAVIDYIHDYAEVNEI</sequence>
<keyword evidence="2 3" id="KW-0067">ATP-binding</keyword>
<feature type="non-terminal residue" evidence="5">
    <location>
        <position position="1"/>
    </location>
</feature>
<dbReference type="Pfam" id="PF01580">
    <property type="entry name" value="FtsK_SpoIIIE"/>
    <property type="match status" value="1"/>
</dbReference>
<feature type="domain" description="FtsK" evidence="4">
    <location>
        <begin position="1"/>
        <end position="132"/>
    </location>
</feature>
<accession>A0A9X9F5H3</accession>
<dbReference type="AlphaFoldDB" id="A0A9X9F5H3"/>
<gene>
    <name evidence="5" type="ORF">FC695_19590</name>
</gene>
<evidence type="ECO:0000313" key="6">
    <source>
        <dbReference type="Proteomes" id="UP000308444"/>
    </source>
</evidence>
<evidence type="ECO:0000256" key="1">
    <source>
        <dbReference type="ARBA" id="ARBA00022741"/>
    </source>
</evidence>
<evidence type="ECO:0000256" key="2">
    <source>
        <dbReference type="ARBA" id="ARBA00022840"/>
    </source>
</evidence>
<dbReference type="PANTHER" id="PTHR22683">
    <property type="entry name" value="SPORULATION PROTEIN RELATED"/>
    <property type="match status" value="1"/>
</dbReference>
<comment type="caution">
    <text evidence="5">The sequence shown here is derived from an EMBL/GenBank/DDBJ whole genome shotgun (WGS) entry which is preliminary data.</text>
</comment>
<dbReference type="PANTHER" id="PTHR22683:SF1">
    <property type="entry name" value="TYPE VII SECRETION SYSTEM PROTEIN ESSC"/>
    <property type="match status" value="1"/>
</dbReference>
<dbReference type="PROSITE" id="PS50901">
    <property type="entry name" value="FTSK"/>
    <property type="match status" value="1"/>
</dbReference>
<dbReference type="Gene3D" id="3.40.50.300">
    <property type="entry name" value="P-loop containing nucleotide triphosphate hydrolases"/>
    <property type="match status" value="1"/>
</dbReference>
<feature type="non-terminal residue" evidence="5">
    <location>
        <position position="233"/>
    </location>
</feature>
<dbReference type="InterPro" id="IPR050206">
    <property type="entry name" value="FtsK/SpoIIIE/SftA"/>
</dbReference>